<dbReference type="Pfam" id="PF03787">
    <property type="entry name" value="RAMPs"/>
    <property type="match status" value="1"/>
</dbReference>
<evidence type="ECO:0000313" key="3">
    <source>
        <dbReference type="EMBL" id="ATV70841.1"/>
    </source>
</evidence>
<dbReference type="PANTHER" id="PTHR35579">
    <property type="entry name" value="CRISPR SYSTEM CMS ENDORIBONUCLEASE CSM3"/>
    <property type="match status" value="1"/>
</dbReference>
<dbReference type="InterPro" id="IPR005537">
    <property type="entry name" value="RAMP_III_fam"/>
</dbReference>
<organism evidence="3 4">
    <name type="scientific">Fusobacterium pseudoperiodonticum</name>
    <dbReference type="NCBI Taxonomy" id="2663009"/>
    <lineage>
        <taxon>Bacteria</taxon>
        <taxon>Fusobacteriati</taxon>
        <taxon>Fusobacteriota</taxon>
        <taxon>Fusobacteriia</taxon>
        <taxon>Fusobacteriales</taxon>
        <taxon>Fusobacteriaceae</taxon>
        <taxon>Fusobacterium</taxon>
    </lineage>
</organism>
<name>A0A2D3PT59_9FUSO</name>
<dbReference type="RefSeq" id="WP_100026802.1">
    <property type="nucleotide sequence ID" value="NZ_CP024704.1"/>
</dbReference>
<proteinExistence type="predicted"/>
<accession>A0A2D3PT59</accession>
<dbReference type="InterPro" id="IPR052216">
    <property type="entry name" value="CRISPR_Csm3_endoribonuclease"/>
</dbReference>
<evidence type="ECO:0000313" key="4">
    <source>
        <dbReference type="Proteomes" id="UP000230781"/>
    </source>
</evidence>
<keyword evidence="1" id="KW-0051">Antiviral defense</keyword>
<evidence type="ECO:0000256" key="1">
    <source>
        <dbReference type="ARBA" id="ARBA00023118"/>
    </source>
</evidence>
<dbReference type="AlphaFoldDB" id="A0A2D3PT59"/>
<feature type="domain" description="CRISPR type III-associated protein" evidence="2">
    <location>
        <begin position="17"/>
        <end position="231"/>
    </location>
</feature>
<dbReference type="EMBL" id="CP024704">
    <property type="protein sequence ID" value="ATV70841.1"/>
    <property type="molecule type" value="Genomic_DNA"/>
</dbReference>
<reference evidence="3 4" key="1">
    <citation type="submission" date="2017-11" db="EMBL/GenBank/DDBJ databases">
        <title>Genome sequencing of Fusobacterium periodonticum KCOM 2555.</title>
        <authorList>
            <person name="Kook J.-K."/>
            <person name="Park S.-N."/>
            <person name="Lim Y.K."/>
        </authorList>
    </citation>
    <scope>NUCLEOTIDE SEQUENCE [LARGE SCALE GENOMIC DNA]</scope>
    <source>
        <strain evidence="3 4">KCOM 2555</strain>
    </source>
</reference>
<dbReference type="PANTHER" id="PTHR35579:SF6">
    <property type="entry name" value="DUF324 DOMAIN-CONTAINING PROTEIN"/>
    <property type="match status" value="1"/>
</dbReference>
<sequence length="301" mass="35262">MEEFFKLNNRLNLELKIKPLSPLCIKLSTGKKEDESETDSYSTILVTEEGKTEGDKKGELKIDTRRGEIYIPGSTLKGLFRDRFIIMYGKTNEKGKKIETKDIKNLFGYTEGNSEDEKARKSRIFLQDAFFFENEKRKNFYNKDKIIDSNKNRAIEEFVSSRSITPIDHFSSKAVAPLTFEYTTEDFRTEIFLSNMSDFKELQGIYFIIRDSINGEIRIGNSKTRGFGQIEFEVSDLRYSVFHGKEENFKKFEQFFEIDEEKSTKIADKYLEKVMKLKTEYKKVCINNPNEFIKALFSEVK</sequence>
<dbReference type="GO" id="GO:0051607">
    <property type="term" value="P:defense response to virus"/>
    <property type="evidence" value="ECO:0007669"/>
    <property type="project" value="UniProtKB-KW"/>
</dbReference>
<evidence type="ECO:0000259" key="2">
    <source>
        <dbReference type="Pfam" id="PF03787"/>
    </source>
</evidence>
<dbReference type="Proteomes" id="UP000230781">
    <property type="component" value="Chromosome"/>
</dbReference>
<protein>
    <recommendedName>
        <fullName evidence="2">CRISPR type III-associated protein domain-containing protein</fullName>
    </recommendedName>
</protein>
<dbReference type="CDD" id="cd09726">
    <property type="entry name" value="RAMP_I_III"/>
    <property type="match status" value="1"/>
</dbReference>
<gene>
    <name evidence="3" type="ORF">CTM98_09405</name>
</gene>